<feature type="compositionally biased region" description="Polar residues" evidence="1">
    <location>
        <begin position="137"/>
        <end position="156"/>
    </location>
</feature>
<evidence type="ECO:0000313" key="2">
    <source>
        <dbReference type="EMBL" id="KIW14230.1"/>
    </source>
</evidence>
<feature type="compositionally biased region" description="Polar residues" evidence="1">
    <location>
        <begin position="458"/>
        <end position="475"/>
    </location>
</feature>
<feature type="region of interest" description="Disordered" evidence="1">
    <location>
        <begin position="212"/>
        <end position="265"/>
    </location>
</feature>
<feature type="compositionally biased region" description="Polar residues" evidence="1">
    <location>
        <begin position="332"/>
        <end position="341"/>
    </location>
</feature>
<reference evidence="2 3" key="1">
    <citation type="submission" date="2015-01" db="EMBL/GenBank/DDBJ databases">
        <title>The Genome Sequence of Exophiala spinifera CBS89968.</title>
        <authorList>
            <consortium name="The Broad Institute Genomics Platform"/>
            <person name="Cuomo C."/>
            <person name="de Hoog S."/>
            <person name="Gorbushina A."/>
            <person name="Stielow B."/>
            <person name="Teixiera M."/>
            <person name="Abouelleil A."/>
            <person name="Chapman S.B."/>
            <person name="Priest M."/>
            <person name="Young S.K."/>
            <person name="Wortman J."/>
            <person name="Nusbaum C."/>
            <person name="Birren B."/>
        </authorList>
    </citation>
    <scope>NUCLEOTIDE SEQUENCE [LARGE SCALE GENOMIC DNA]</scope>
    <source>
        <strain evidence="2 3">CBS 89968</strain>
    </source>
</reference>
<name>A0A0D2B6B0_9EURO</name>
<sequence>MAPSVPDNTSVKASTDPLNASVYDNMSTQSQMGSVESSPARTIRRVKSSPCLRDQISSDVPFITQRAYKAHVSICKNSITQETTERSQNAEQSRDRTCDTERSPSNTRHVEEHSEDNIYNAERVSPTPTIDKENFGSILSSFPPTPKRWSNATSHSRWPEPQLGPIIEQSSVTSGRTSHSLPRPVAIPTATQPTQAPWAIRADVPTVLLDPTSGSEETSIPAPNILGERGGFSASSESAAGPSTPYSSYPRMPMQSPPGSIETPPGLPSFGTREATTWRLRQGPLIRQILYHFVPYSDPSLDDRNYDEDPMPRHPALDGTGAIPLRNRNRQDQSGPSSTEAVTRTLAVEGLSRLLSTAPEQVDLPRASMPFRLYTSNVPGSLALADDGTHIRGEFGSRTSGHGVGRRQLECHPFGQANDVGEIVQEIDKACERVDMERLESQTVTPYAPTQGFGRISVTDSPDVSPGVATQQVSSDEGAGQAQPSPATTPSPPASMDANVEDELRAAIAHVLPHLMYSHTQSRMLHASETRLARPQLIRFSAYSPNSVAEPRPAFEQPRPYQENTEGGHIARNEGRKGRWWAPMTAWLKESSCGLHTCTWPRSRRSRMYSAPTGEYATA</sequence>
<evidence type="ECO:0000256" key="1">
    <source>
        <dbReference type="SAM" id="MobiDB-lite"/>
    </source>
</evidence>
<dbReference type="VEuPathDB" id="FungiDB:PV08_07012"/>
<gene>
    <name evidence="2" type="ORF">PV08_07012</name>
</gene>
<feature type="compositionally biased region" description="Basic and acidic residues" evidence="1">
    <location>
        <begin position="92"/>
        <end position="116"/>
    </location>
</feature>
<dbReference type="AlphaFoldDB" id="A0A0D2B6B0"/>
<feature type="region of interest" description="Disordered" evidence="1">
    <location>
        <begin position="317"/>
        <end position="341"/>
    </location>
</feature>
<feature type="region of interest" description="Disordered" evidence="1">
    <location>
        <begin position="1"/>
        <end position="42"/>
    </location>
</feature>
<dbReference type="RefSeq" id="XP_016234446.1">
    <property type="nucleotide sequence ID" value="XM_016381344.1"/>
</dbReference>
<feature type="compositionally biased region" description="Polar residues" evidence="1">
    <location>
        <begin position="81"/>
        <end position="91"/>
    </location>
</feature>
<dbReference type="OrthoDB" id="4119909at2759"/>
<feature type="region of interest" description="Disordered" evidence="1">
    <location>
        <begin position="442"/>
        <end position="497"/>
    </location>
</feature>
<accession>A0A0D2B6B0</accession>
<evidence type="ECO:0000313" key="3">
    <source>
        <dbReference type="Proteomes" id="UP000053328"/>
    </source>
</evidence>
<feature type="compositionally biased region" description="Low complexity" evidence="1">
    <location>
        <begin position="231"/>
        <end position="243"/>
    </location>
</feature>
<proteinExistence type="predicted"/>
<dbReference type="HOGENOM" id="CLU_473290_0_0_1"/>
<feature type="region of interest" description="Disordered" evidence="1">
    <location>
        <begin position="81"/>
        <end position="165"/>
    </location>
</feature>
<feature type="compositionally biased region" description="Polar residues" evidence="1">
    <location>
        <begin position="1"/>
        <end position="40"/>
    </location>
</feature>
<keyword evidence="3" id="KW-1185">Reference proteome</keyword>
<protein>
    <submittedName>
        <fullName evidence="2">Uncharacterized protein</fullName>
    </submittedName>
</protein>
<dbReference type="EMBL" id="KN847496">
    <property type="protein sequence ID" value="KIW14230.1"/>
    <property type="molecule type" value="Genomic_DNA"/>
</dbReference>
<dbReference type="GeneID" id="27334095"/>
<dbReference type="Proteomes" id="UP000053328">
    <property type="component" value="Unassembled WGS sequence"/>
</dbReference>
<organism evidence="2 3">
    <name type="scientific">Exophiala spinifera</name>
    <dbReference type="NCBI Taxonomy" id="91928"/>
    <lineage>
        <taxon>Eukaryota</taxon>
        <taxon>Fungi</taxon>
        <taxon>Dikarya</taxon>
        <taxon>Ascomycota</taxon>
        <taxon>Pezizomycotina</taxon>
        <taxon>Eurotiomycetes</taxon>
        <taxon>Chaetothyriomycetidae</taxon>
        <taxon>Chaetothyriales</taxon>
        <taxon>Herpotrichiellaceae</taxon>
        <taxon>Exophiala</taxon>
    </lineage>
</organism>
<feature type="region of interest" description="Disordered" evidence="1">
    <location>
        <begin position="548"/>
        <end position="571"/>
    </location>
</feature>